<dbReference type="EMBL" id="JADOTZ010000001">
    <property type="protein sequence ID" value="MBG6085342.1"/>
    <property type="molecule type" value="Genomic_DNA"/>
</dbReference>
<organism evidence="2 3">
    <name type="scientific">Zhihengliuella flava</name>
    <dbReference type="NCBI Taxonomy" id="1285193"/>
    <lineage>
        <taxon>Bacteria</taxon>
        <taxon>Bacillati</taxon>
        <taxon>Actinomycetota</taxon>
        <taxon>Actinomycetes</taxon>
        <taxon>Micrococcales</taxon>
        <taxon>Micrococcaceae</taxon>
        <taxon>Zhihengliuella</taxon>
    </lineage>
</organism>
<name>A0A931DAA5_9MICC</name>
<gene>
    <name evidence="2" type="ORF">IW252_002109</name>
</gene>
<proteinExistence type="predicted"/>
<feature type="coiled-coil region" evidence="1">
    <location>
        <begin position="11"/>
        <end position="38"/>
    </location>
</feature>
<dbReference type="AlphaFoldDB" id="A0A931DAA5"/>
<evidence type="ECO:0000313" key="3">
    <source>
        <dbReference type="Proteomes" id="UP000625033"/>
    </source>
</evidence>
<evidence type="ECO:0000313" key="2">
    <source>
        <dbReference type="EMBL" id="MBG6085342.1"/>
    </source>
</evidence>
<accession>A0A931DAA5</accession>
<dbReference type="RefSeq" id="WP_196836537.1">
    <property type="nucleotide sequence ID" value="NZ_JADOTZ010000001.1"/>
</dbReference>
<keyword evidence="1" id="KW-0175">Coiled coil</keyword>
<protein>
    <submittedName>
        <fullName evidence="2">Uncharacterized protein</fullName>
    </submittedName>
</protein>
<dbReference type="Proteomes" id="UP000625033">
    <property type="component" value="Unassembled WGS sequence"/>
</dbReference>
<evidence type="ECO:0000256" key="1">
    <source>
        <dbReference type="SAM" id="Coils"/>
    </source>
</evidence>
<reference evidence="2" key="1">
    <citation type="submission" date="2020-11" db="EMBL/GenBank/DDBJ databases">
        <title>Sequencing the genomes of 1000 actinobacteria strains.</title>
        <authorList>
            <person name="Klenk H.-P."/>
        </authorList>
    </citation>
    <scope>NUCLEOTIDE SEQUENCE</scope>
    <source>
        <strain evidence="2">DSM 26152</strain>
    </source>
</reference>
<comment type="caution">
    <text evidence="2">The sequence shown here is derived from an EMBL/GenBank/DDBJ whole genome shotgun (WGS) entry which is preliminary data.</text>
</comment>
<sequence length="70" mass="8071">MGTHAQEPEHETSLERAMDMAEGNAKEAKRLLDKARAYYEAGEIDRERLTQLERLYDVALQDQQRAAHDV</sequence>
<keyword evidence="3" id="KW-1185">Reference proteome</keyword>